<feature type="region of interest" description="Disordered" evidence="1">
    <location>
        <begin position="692"/>
        <end position="728"/>
    </location>
</feature>
<protein>
    <recommendedName>
        <fullName evidence="4">DUF3835 domain-containing protein</fullName>
    </recommendedName>
</protein>
<dbReference type="InterPro" id="IPR009053">
    <property type="entry name" value="Prefoldin"/>
</dbReference>
<feature type="compositionally biased region" description="Low complexity" evidence="1">
    <location>
        <begin position="891"/>
        <end position="900"/>
    </location>
</feature>
<gene>
    <name evidence="2" type="ORF">L486_07589</name>
</gene>
<evidence type="ECO:0000313" key="3">
    <source>
        <dbReference type="Proteomes" id="UP000092583"/>
    </source>
</evidence>
<feature type="compositionally biased region" description="Acidic residues" evidence="1">
    <location>
        <begin position="285"/>
        <end position="294"/>
    </location>
</feature>
<feature type="compositionally biased region" description="Basic and acidic residues" evidence="1">
    <location>
        <begin position="783"/>
        <end position="798"/>
    </location>
</feature>
<dbReference type="SUPFAM" id="SSF46579">
    <property type="entry name" value="Prefoldin"/>
    <property type="match status" value="1"/>
</dbReference>
<proteinExistence type="predicted"/>
<dbReference type="OrthoDB" id="21413at2759"/>
<keyword evidence="3" id="KW-1185">Reference proteome</keyword>
<feature type="compositionally biased region" description="Basic and acidic residues" evidence="1">
    <location>
        <begin position="255"/>
        <end position="264"/>
    </location>
</feature>
<dbReference type="InterPro" id="IPR004127">
    <property type="entry name" value="Prefoldin_subunit_alpha"/>
</dbReference>
<dbReference type="STRING" id="1331196.A0A1B9IHH5"/>
<feature type="compositionally biased region" description="Acidic residues" evidence="1">
    <location>
        <begin position="767"/>
        <end position="782"/>
    </location>
</feature>
<feature type="region of interest" description="Disordered" evidence="1">
    <location>
        <begin position="237"/>
        <end position="297"/>
    </location>
</feature>
<dbReference type="Pfam" id="PF02996">
    <property type="entry name" value="Prefoldin"/>
    <property type="match status" value="1"/>
</dbReference>
<feature type="compositionally biased region" description="Basic and acidic residues" evidence="1">
    <location>
        <begin position="112"/>
        <end position="130"/>
    </location>
</feature>
<feature type="region of interest" description="Disordered" evidence="1">
    <location>
        <begin position="760"/>
        <end position="920"/>
    </location>
</feature>
<feature type="region of interest" description="Disordered" evidence="1">
    <location>
        <begin position="626"/>
        <end position="675"/>
    </location>
</feature>
<dbReference type="Proteomes" id="UP000092583">
    <property type="component" value="Unassembled WGS sequence"/>
</dbReference>
<feature type="compositionally biased region" description="Polar residues" evidence="1">
    <location>
        <begin position="335"/>
        <end position="351"/>
    </location>
</feature>
<feature type="region of interest" description="Disordered" evidence="1">
    <location>
        <begin position="112"/>
        <end position="217"/>
    </location>
</feature>
<accession>A0A1B9IHH5</accession>
<feature type="region of interest" description="Disordered" evidence="1">
    <location>
        <begin position="311"/>
        <end position="467"/>
    </location>
</feature>
<sequence>MSDRPLSLPIIPSSPSLQSHLAALDHLSLQLQHLTTFTTRPARIPLGSKASMLGDILHTNDIKVNIGCGYWVDMTAQEASEYVKRRKDQLLEEHARLLEGHRRPAAVDRLEKKVSDVKSKGKEGKRRLVDPKVGFHPVFHKMPETDVAGSSNSSAEDEEGKAINGEEAPQAQAKQIEIQTLSSESSKTDLTNTSTQNLHSSRTDSTTQSVRIKDSEQSVGSSLLELLDDKDGSVGAVGVSGNSLGDSTTTNEEGLPIHEIRETLSGETIGPPPPPSTSSTAPEQPIEEIEDDYFSPEAVARRAALRRRLFNEDTSSEEDEPPVQAAIKAKGGIIRSSNTVTETSSGTAQATPPSPSSPPVRERRPSCSQPLPSKSILKPSNPPTLKKSVTFDPSLPSPPTSPAPDESLSQMSKRFGFPLPLAVSDESTSNSGEFSVKPVPVIPPPRPRKRDDTSGFAGFKRGFLDGSSRTITKPLQAEYDTDKMKDLLDLMENTARNAITPAVTENATSSSALTSSDGDKAFNDPPPQSKMKKQSLFSQRLSQPEIDASAPNIQTTSTTRIPNLPKVSESKGTNTIKPGVIEKPPVVQHGVKERLDNLKIVERPISNGIKAPMKSEIDVSVGRTNYTTIGKNKHTNQNKVLAKDNNEEEEEEDDEDDDDDEFSEYSTGEEDEYDLDQALLAREVALEYHKRQTYKPLNRDLDDPHFNELQEGEGEGGEGGGGVMLGLPRISEFGEPMIINPKPEDLRRFIRVGKLENGNLVLAPGEESLETDEEDQDEENREDGEGRKERRENRENIKKKLMGLEIPTSQLIEQERTDRERKNVEKGKKKQYEDWEKSLPPILSSDNSNTKSNDNKQEVVEDDKDKSKSKPPIIPLVPESPIISPDQSVSTPTTTPGTATSEGVKPKKVSRFKASRMANN</sequence>
<feature type="region of interest" description="Disordered" evidence="1">
    <location>
        <begin position="499"/>
        <end position="588"/>
    </location>
</feature>
<evidence type="ECO:0000256" key="1">
    <source>
        <dbReference type="SAM" id="MobiDB-lite"/>
    </source>
</evidence>
<feature type="compositionally biased region" description="Polar residues" evidence="1">
    <location>
        <begin position="503"/>
        <end position="516"/>
    </location>
</feature>
<dbReference type="Gene3D" id="1.10.287.370">
    <property type="match status" value="1"/>
</dbReference>
<feature type="compositionally biased region" description="Basic and acidic residues" evidence="1">
    <location>
        <begin position="853"/>
        <end position="868"/>
    </location>
</feature>
<dbReference type="AlphaFoldDB" id="A0A1B9IHH5"/>
<organism evidence="2 3">
    <name type="scientific">Kwoniella mangroviensis CBS 10435</name>
    <dbReference type="NCBI Taxonomy" id="1331196"/>
    <lineage>
        <taxon>Eukaryota</taxon>
        <taxon>Fungi</taxon>
        <taxon>Dikarya</taxon>
        <taxon>Basidiomycota</taxon>
        <taxon>Agaricomycotina</taxon>
        <taxon>Tremellomycetes</taxon>
        <taxon>Tremellales</taxon>
        <taxon>Cryptococcaceae</taxon>
        <taxon>Kwoniella</taxon>
    </lineage>
</organism>
<name>A0A1B9IHH5_9TREE</name>
<reference evidence="2 3" key="1">
    <citation type="submission" date="2013-07" db="EMBL/GenBank/DDBJ databases">
        <title>The Genome Sequence of Kwoniella mangroviensis CBS10435.</title>
        <authorList>
            <consortium name="The Broad Institute Genome Sequencing Platform"/>
            <person name="Cuomo C."/>
            <person name="Litvintseva A."/>
            <person name="Chen Y."/>
            <person name="Heitman J."/>
            <person name="Sun S."/>
            <person name="Springer D."/>
            <person name="Dromer F."/>
            <person name="Young S.K."/>
            <person name="Zeng Q."/>
            <person name="Gargeya S."/>
            <person name="Fitzgerald M."/>
            <person name="Abouelleil A."/>
            <person name="Alvarado L."/>
            <person name="Berlin A.M."/>
            <person name="Chapman S.B."/>
            <person name="Dewar J."/>
            <person name="Goldberg J."/>
            <person name="Griggs A."/>
            <person name="Gujja S."/>
            <person name="Hansen M."/>
            <person name="Howarth C."/>
            <person name="Imamovic A."/>
            <person name="Larimer J."/>
            <person name="McCowan C."/>
            <person name="Murphy C."/>
            <person name="Pearson M."/>
            <person name="Priest M."/>
            <person name="Roberts A."/>
            <person name="Saif S."/>
            <person name="Shea T."/>
            <person name="Sykes S."/>
            <person name="Wortman J."/>
            <person name="Nusbaum C."/>
            <person name="Birren B."/>
        </authorList>
    </citation>
    <scope>NUCLEOTIDE SEQUENCE [LARGE SCALE GENOMIC DNA]</scope>
    <source>
        <strain evidence="2 3">CBS 10435</strain>
    </source>
</reference>
<dbReference type="EMBL" id="KI669468">
    <property type="protein sequence ID" value="OCF54933.1"/>
    <property type="molecule type" value="Genomic_DNA"/>
</dbReference>
<feature type="compositionally biased region" description="Polar residues" evidence="1">
    <location>
        <begin position="177"/>
        <end position="210"/>
    </location>
</feature>
<feature type="compositionally biased region" description="Polar residues" evidence="1">
    <location>
        <begin position="551"/>
        <end position="561"/>
    </location>
</feature>
<evidence type="ECO:0008006" key="4">
    <source>
        <dbReference type="Google" id="ProtNLM"/>
    </source>
</evidence>
<feature type="compositionally biased region" description="Acidic residues" evidence="1">
    <location>
        <begin position="646"/>
        <end position="675"/>
    </location>
</feature>
<evidence type="ECO:0000313" key="2">
    <source>
        <dbReference type="EMBL" id="OCF54933.1"/>
    </source>
</evidence>
<feature type="compositionally biased region" description="Basic and acidic residues" evidence="1">
    <location>
        <begin position="813"/>
        <end position="837"/>
    </location>
</feature>
<reference evidence="3" key="2">
    <citation type="submission" date="2013-12" db="EMBL/GenBank/DDBJ databases">
        <title>Evolution of pathogenesis and genome organization in the Tremellales.</title>
        <authorList>
            <person name="Cuomo C."/>
            <person name="Litvintseva A."/>
            <person name="Heitman J."/>
            <person name="Chen Y."/>
            <person name="Sun S."/>
            <person name="Springer D."/>
            <person name="Dromer F."/>
            <person name="Young S."/>
            <person name="Zeng Q."/>
            <person name="Chapman S."/>
            <person name="Gujja S."/>
            <person name="Saif S."/>
            <person name="Birren B."/>
        </authorList>
    </citation>
    <scope>NUCLEOTIDE SEQUENCE [LARGE SCALE GENOMIC DNA]</scope>
    <source>
        <strain evidence="3">CBS 10435</strain>
    </source>
</reference>
<feature type="compositionally biased region" description="Basic and acidic residues" evidence="1">
    <location>
        <begin position="697"/>
        <end position="708"/>
    </location>
</feature>